<evidence type="ECO:0000259" key="1">
    <source>
        <dbReference type="Pfam" id="PF17919"/>
    </source>
</evidence>
<dbReference type="Proteomes" id="UP001630127">
    <property type="component" value="Unassembled WGS sequence"/>
</dbReference>
<organism evidence="2 3">
    <name type="scientific">Cinchona calisaya</name>
    <dbReference type="NCBI Taxonomy" id="153742"/>
    <lineage>
        <taxon>Eukaryota</taxon>
        <taxon>Viridiplantae</taxon>
        <taxon>Streptophyta</taxon>
        <taxon>Embryophyta</taxon>
        <taxon>Tracheophyta</taxon>
        <taxon>Spermatophyta</taxon>
        <taxon>Magnoliopsida</taxon>
        <taxon>eudicotyledons</taxon>
        <taxon>Gunneridae</taxon>
        <taxon>Pentapetalae</taxon>
        <taxon>asterids</taxon>
        <taxon>lamiids</taxon>
        <taxon>Gentianales</taxon>
        <taxon>Rubiaceae</taxon>
        <taxon>Cinchonoideae</taxon>
        <taxon>Cinchoneae</taxon>
        <taxon>Cinchona</taxon>
    </lineage>
</organism>
<proteinExistence type="predicted"/>
<feature type="domain" description="Reverse transcriptase/retrotransposon-derived protein RNase H-like" evidence="1">
    <location>
        <begin position="53"/>
        <end position="96"/>
    </location>
</feature>
<sequence length="96" mass="10803">MLVMKDKERGKDYVKEDYMEEVIEYKAIQAKKDVEVFVHAVTVSSKCGLKTDVTKPFKKLKLAMNSTPVLALPYFTMTLTLEIDASAKAIGVVIMQ</sequence>
<evidence type="ECO:0000313" key="3">
    <source>
        <dbReference type="Proteomes" id="UP001630127"/>
    </source>
</evidence>
<evidence type="ECO:0000313" key="2">
    <source>
        <dbReference type="EMBL" id="KAL3513323.1"/>
    </source>
</evidence>
<name>A0ABD2Z2I7_9GENT</name>
<dbReference type="Pfam" id="PF17919">
    <property type="entry name" value="RT_RNaseH_2"/>
    <property type="match status" value="1"/>
</dbReference>
<dbReference type="InterPro" id="IPR041577">
    <property type="entry name" value="RT_RNaseH_2"/>
</dbReference>
<dbReference type="InterPro" id="IPR043502">
    <property type="entry name" value="DNA/RNA_pol_sf"/>
</dbReference>
<dbReference type="SUPFAM" id="SSF56672">
    <property type="entry name" value="DNA/RNA polymerases"/>
    <property type="match status" value="1"/>
</dbReference>
<protein>
    <recommendedName>
        <fullName evidence="1">Reverse transcriptase/retrotransposon-derived protein RNase H-like domain-containing protein</fullName>
    </recommendedName>
</protein>
<dbReference type="EMBL" id="JBJUIK010000011">
    <property type="protein sequence ID" value="KAL3513323.1"/>
    <property type="molecule type" value="Genomic_DNA"/>
</dbReference>
<reference evidence="2 3" key="1">
    <citation type="submission" date="2024-11" db="EMBL/GenBank/DDBJ databases">
        <title>A near-complete genome assembly of Cinchona calisaya.</title>
        <authorList>
            <person name="Lian D.C."/>
            <person name="Zhao X.W."/>
            <person name="Wei L."/>
        </authorList>
    </citation>
    <scope>NUCLEOTIDE SEQUENCE [LARGE SCALE GENOMIC DNA]</scope>
    <source>
        <tissue evidence="2">Nenye</tissue>
    </source>
</reference>
<dbReference type="AlphaFoldDB" id="A0ABD2Z2I7"/>
<accession>A0ABD2Z2I7</accession>
<comment type="caution">
    <text evidence="2">The sequence shown here is derived from an EMBL/GenBank/DDBJ whole genome shotgun (WGS) entry which is preliminary data.</text>
</comment>
<keyword evidence="3" id="KW-1185">Reference proteome</keyword>
<gene>
    <name evidence="2" type="ORF">ACH5RR_026040</name>
</gene>